<name>A0A1M3TPF4_ASPLC</name>
<accession>A0A1M3TPF4</accession>
<dbReference type="EMBL" id="KV878239">
    <property type="protein sequence ID" value="OJZ88464.1"/>
    <property type="molecule type" value="Genomic_DNA"/>
</dbReference>
<evidence type="ECO:0000313" key="1">
    <source>
        <dbReference type="EMBL" id="OJZ88464.1"/>
    </source>
</evidence>
<proteinExistence type="predicted"/>
<evidence type="ECO:0000313" key="2">
    <source>
        <dbReference type="Proteomes" id="UP000184063"/>
    </source>
</evidence>
<dbReference type="Proteomes" id="UP000184063">
    <property type="component" value="Unassembled WGS sequence"/>
</dbReference>
<organism evidence="1 2">
    <name type="scientific">Aspergillus luchuensis (strain CBS 106.47)</name>
    <dbReference type="NCBI Taxonomy" id="1137211"/>
    <lineage>
        <taxon>Eukaryota</taxon>
        <taxon>Fungi</taxon>
        <taxon>Dikarya</taxon>
        <taxon>Ascomycota</taxon>
        <taxon>Pezizomycotina</taxon>
        <taxon>Eurotiomycetes</taxon>
        <taxon>Eurotiomycetidae</taxon>
        <taxon>Eurotiales</taxon>
        <taxon>Aspergillaceae</taxon>
        <taxon>Aspergillus</taxon>
        <taxon>Aspergillus subgen. Circumdati</taxon>
    </lineage>
</organism>
<protein>
    <submittedName>
        <fullName evidence="1">Uncharacterized protein</fullName>
    </submittedName>
</protein>
<dbReference type="AlphaFoldDB" id="A0A1M3TPF4"/>
<dbReference type="VEuPathDB" id="FungiDB:ASPFODRAFT_217174"/>
<reference evidence="2" key="1">
    <citation type="journal article" date="2017" name="Genome Biol.">
        <title>Comparative genomics reveals high biological diversity and specific adaptations in the industrially and medically important fungal genus Aspergillus.</title>
        <authorList>
            <person name="de Vries R.P."/>
            <person name="Riley R."/>
            <person name="Wiebenga A."/>
            <person name="Aguilar-Osorio G."/>
            <person name="Amillis S."/>
            <person name="Uchima C.A."/>
            <person name="Anderluh G."/>
            <person name="Asadollahi M."/>
            <person name="Askin M."/>
            <person name="Barry K."/>
            <person name="Battaglia E."/>
            <person name="Bayram O."/>
            <person name="Benocci T."/>
            <person name="Braus-Stromeyer S.A."/>
            <person name="Caldana C."/>
            <person name="Canovas D."/>
            <person name="Cerqueira G.C."/>
            <person name="Chen F."/>
            <person name="Chen W."/>
            <person name="Choi C."/>
            <person name="Clum A."/>
            <person name="Dos Santos R.A."/>
            <person name="Damasio A.R."/>
            <person name="Diallinas G."/>
            <person name="Emri T."/>
            <person name="Fekete E."/>
            <person name="Flipphi M."/>
            <person name="Freyberg S."/>
            <person name="Gallo A."/>
            <person name="Gournas C."/>
            <person name="Habgood R."/>
            <person name="Hainaut M."/>
            <person name="Harispe M.L."/>
            <person name="Henrissat B."/>
            <person name="Hilden K.S."/>
            <person name="Hope R."/>
            <person name="Hossain A."/>
            <person name="Karabika E."/>
            <person name="Karaffa L."/>
            <person name="Karanyi Z."/>
            <person name="Krasevec N."/>
            <person name="Kuo A."/>
            <person name="Kusch H."/>
            <person name="LaButti K."/>
            <person name="Lagendijk E.L."/>
            <person name="Lapidus A."/>
            <person name="Levasseur A."/>
            <person name="Lindquist E."/>
            <person name="Lipzen A."/>
            <person name="Logrieco A.F."/>
            <person name="MacCabe A."/>
            <person name="Maekelae M.R."/>
            <person name="Malavazi I."/>
            <person name="Melin P."/>
            <person name="Meyer V."/>
            <person name="Mielnichuk N."/>
            <person name="Miskei M."/>
            <person name="Molnar A.P."/>
            <person name="Mule G."/>
            <person name="Ngan C.Y."/>
            <person name="Orejas M."/>
            <person name="Orosz E."/>
            <person name="Ouedraogo J.P."/>
            <person name="Overkamp K.M."/>
            <person name="Park H.-S."/>
            <person name="Perrone G."/>
            <person name="Piumi F."/>
            <person name="Punt P.J."/>
            <person name="Ram A.F."/>
            <person name="Ramon A."/>
            <person name="Rauscher S."/>
            <person name="Record E."/>
            <person name="Riano-Pachon D.M."/>
            <person name="Robert V."/>
            <person name="Roehrig J."/>
            <person name="Ruller R."/>
            <person name="Salamov A."/>
            <person name="Salih N.S."/>
            <person name="Samson R.A."/>
            <person name="Sandor E."/>
            <person name="Sanguinetti M."/>
            <person name="Schuetze T."/>
            <person name="Sepcic K."/>
            <person name="Shelest E."/>
            <person name="Sherlock G."/>
            <person name="Sophianopoulou V."/>
            <person name="Squina F.M."/>
            <person name="Sun H."/>
            <person name="Susca A."/>
            <person name="Todd R.B."/>
            <person name="Tsang A."/>
            <person name="Unkles S.E."/>
            <person name="van de Wiele N."/>
            <person name="van Rossen-Uffink D."/>
            <person name="Oliveira J.V."/>
            <person name="Vesth T.C."/>
            <person name="Visser J."/>
            <person name="Yu J.-H."/>
            <person name="Zhou M."/>
            <person name="Andersen M.R."/>
            <person name="Archer D.B."/>
            <person name="Baker S.E."/>
            <person name="Benoit I."/>
            <person name="Brakhage A.A."/>
            <person name="Braus G.H."/>
            <person name="Fischer R."/>
            <person name="Frisvad J.C."/>
            <person name="Goldman G.H."/>
            <person name="Houbraken J."/>
            <person name="Oakley B."/>
            <person name="Pocsi I."/>
            <person name="Scazzocchio C."/>
            <person name="Seiboth B."/>
            <person name="vanKuyk P.A."/>
            <person name="Wortman J."/>
            <person name="Dyer P.S."/>
            <person name="Grigoriev I.V."/>
        </authorList>
    </citation>
    <scope>NUCLEOTIDE SEQUENCE [LARGE SCALE GENOMIC DNA]</scope>
    <source>
        <strain evidence="2">CBS 106.47</strain>
    </source>
</reference>
<sequence>GASCYRRLACIDDSDRFLFPGFPSELDAYGSGNHHRLWLKHGIQSSWRCLST</sequence>
<feature type="non-terminal residue" evidence="1">
    <location>
        <position position="1"/>
    </location>
</feature>
<gene>
    <name evidence="1" type="ORF">ASPFODRAFT_217174</name>
</gene>